<evidence type="ECO:0000313" key="3">
    <source>
        <dbReference type="Proteomes" id="UP000006786"/>
    </source>
</evidence>
<proteinExistence type="predicted"/>
<keyword evidence="3" id="KW-1185">Reference proteome</keyword>
<feature type="signal peptide" evidence="1">
    <location>
        <begin position="1"/>
        <end position="24"/>
    </location>
</feature>
<comment type="caution">
    <text evidence="2">The sequence shown here is derived from an EMBL/GenBank/DDBJ whole genome shotgun (WGS) entry which is preliminary data.</text>
</comment>
<dbReference type="AlphaFoldDB" id="K2MAS6"/>
<sequence length="90" mass="9846">MACILNLILITAFCFMLLSGSALAREGYPSKPGCDPECAAPAYPPAGEPPRAPRMNLLHAGPRDRWPRQPGKRCCIFTCICVNPWLVQFG</sequence>
<reference evidence="2 3" key="1">
    <citation type="journal article" date="2012" name="J. Bacteriol.">
        <title>Genome Sequence of Nitratireductor pacificus Type Strain pht-3B.</title>
        <authorList>
            <person name="Lai Q."/>
            <person name="Li G."/>
            <person name="Shao Z."/>
        </authorList>
    </citation>
    <scope>NUCLEOTIDE SEQUENCE [LARGE SCALE GENOMIC DNA]</scope>
    <source>
        <strain evidence="3">pht-3B</strain>
    </source>
</reference>
<accession>K2MAS6</accession>
<gene>
    <name evidence="2" type="ORF">NA2_15227</name>
</gene>
<evidence type="ECO:0000313" key="2">
    <source>
        <dbReference type="EMBL" id="EKF18045.1"/>
    </source>
</evidence>
<organism evidence="2 3">
    <name type="scientific">Nitratireductor pacificus pht-3B</name>
    <dbReference type="NCBI Taxonomy" id="391937"/>
    <lineage>
        <taxon>Bacteria</taxon>
        <taxon>Pseudomonadati</taxon>
        <taxon>Pseudomonadota</taxon>
        <taxon>Alphaproteobacteria</taxon>
        <taxon>Hyphomicrobiales</taxon>
        <taxon>Phyllobacteriaceae</taxon>
        <taxon>Nitratireductor</taxon>
    </lineage>
</organism>
<evidence type="ECO:0000256" key="1">
    <source>
        <dbReference type="SAM" id="SignalP"/>
    </source>
</evidence>
<protein>
    <submittedName>
        <fullName evidence="2">Uncharacterized protein</fullName>
    </submittedName>
</protein>
<dbReference type="EMBL" id="AMRM01000017">
    <property type="protein sequence ID" value="EKF18045.1"/>
    <property type="molecule type" value="Genomic_DNA"/>
</dbReference>
<keyword evidence="1" id="KW-0732">Signal</keyword>
<feature type="chain" id="PRO_5003864253" evidence="1">
    <location>
        <begin position="25"/>
        <end position="90"/>
    </location>
</feature>
<dbReference type="PATRIC" id="fig|391937.3.peg.3130"/>
<dbReference type="Proteomes" id="UP000006786">
    <property type="component" value="Unassembled WGS sequence"/>
</dbReference>
<name>K2MAS6_9HYPH</name>